<dbReference type="SUPFAM" id="SSF53335">
    <property type="entry name" value="S-adenosyl-L-methionine-dependent methyltransferases"/>
    <property type="match status" value="1"/>
</dbReference>
<dbReference type="InterPro" id="IPR029063">
    <property type="entry name" value="SAM-dependent_MTases_sf"/>
</dbReference>
<protein>
    <submittedName>
        <fullName evidence="2">SAM-dependent methyltransferase</fullName>
    </submittedName>
</protein>
<dbReference type="STRING" id="1123401.GCA_000621325_02186"/>
<reference evidence="2 3" key="1">
    <citation type="submission" date="2017-01" db="EMBL/GenBank/DDBJ databases">
        <title>Novel large sulfur bacteria in the metagenomes of groundwater-fed chemosynthetic microbial mats in the Lake Huron basin.</title>
        <authorList>
            <person name="Sharrar A.M."/>
            <person name="Flood B.E."/>
            <person name="Bailey J.V."/>
            <person name="Jones D.S."/>
            <person name="Biddanda B."/>
            <person name="Ruberg S.A."/>
            <person name="Marcus D.N."/>
            <person name="Dick G.J."/>
        </authorList>
    </citation>
    <scope>NUCLEOTIDE SEQUENCE [LARGE SCALE GENOMIC DNA]</scope>
    <source>
        <strain evidence="2">A8</strain>
    </source>
</reference>
<feature type="domain" description="Methyltransferase" evidence="1">
    <location>
        <begin position="29"/>
        <end position="131"/>
    </location>
</feature>
<organism evidence="2 3">
    <name type="scientific">Thiothrix lacustris</name>
    <dbReference type="NCBI Taxonomy" id="525917"/>
    <lineage>
        <taxon>Bacteria</taxon>
        <taxon>Pseudomonadati</taxon>
        <taxon>Pseudomonadota</taxon>
        <taxon>Gammaproteobacteria</taxon>
        <taxon>Thiotrichales</taxon>
        <taxon>Thiotrichaceae</taxon>
        <taxon>Thiothrix</taxon>
    </lineage>
</organism>
<accession>A0A1Y1Q784</accession>
<dbReference type="Proteomes" id="UP000192491">
    <property type="component" value="Unassembled WGS sequence"/>
</dbReference>
<sequence length="246" mass="27631">MQIQNPTATTRCNELDLIAQHLPLDNATVLELGCGKAQMTRRIAERFPTVRIIATEVDQIQHANNLETQRSLSEVEGNPHPITFKLGGAQAIDAPDNSIDVVFMFKSLHHVPRELMAQSLQEIARVLKPGGLVWISEPVYAGDFNDILRLFHDEKVVRELAFQVCDAVDAGTLELVEQIFCHTESRFADFNEFDERIIQVTHTNHQLDDALYQTVKARFNAHVGASGAAFENPARFDVLRKPYCAL</sequence>
<keyword evidence="2" id="KW-0808">Transferase</keyword>
<evidence type="ECO:0000313" key="2">
    <source>
        <dbReference type="EMBL" id="OQW98231.1"/>
    </source>
</evidence>
<dbReference type="PANTHER" id="PTHR43591">
    <property type="entry name" value="METHYLTRANSFERASE"/>
    <property type="match status" value="1"/>
</dbReference>
<dbReference type="Pfam" id="PF13649">
    <property type="entry name" value="Methyltransf_25"/>
    <property type="match status" value="1"/>
</dbReference>
<evidence type="ECO:0000313" key="3">
    <source>
        <dbReference type="Proteomes" id="UP000192491"/>
    </source>
</evidence>
<dbReference type="Gene3D" id="3.40.50.150">
    <property type="entry name" value="Vaccinia Virus protein VP39"/>
    <property type="match status" value="1"/>
</dbReference>
<dbReference type="EMBL" id="MTEJ01000766">
    <property type="protein sequence ID" value="OQW98231.1"/>
    <property type="molecule type" value="Genomic_DNA"/>
</dbReference>
<gene>
    <name evidence="2" type="ORF">BWK73_52990</name>
</gene>
<dbReference type="CDD" id="cd02440">
    <property type="entry name" value="AdoMet_MTases"/>
    <property type="match status" value="1"/>
</dbReference>
<keyword evidence="2" id="KW-0489">Methyltransferase</keyword>
<dbReference type="GO" id="GO:0032259">
    <property type="term" value="P:methylation"/>
    <property type="evidence" value="ECO:0007669"/>
    <property type="project" value="UniProtKB-KW"/>
</dbReference>
<dbReference type="AlphaFoldDB" id="A0A1Y1Q784"/>
<proteinExistence type="predicted"/>
<comment type="caution">
    <text evidence="2">The sequence shown here is derived from an EMBL/GenBank/DDBJ whole genome shotgun (WGS) entry which is preliminary data.</text>
</comment>
<evidence type="ECO:0000259" key="1">
    <source>
        <dbReference type="Pfam" id="PF13649"/>
    </source>
</evidence>
<dbReference type="GO" id="GO:0008168">
    <property type="term" value="F:methyltransferase activity"/>
    <property type="evidence" value="ECO:0007669"/>
    <property type="project" value="UniProtKB-KW"/>
</dbReference>
<name>A0A1Y1Q784_9GAMM</name>
<dbReference type="InterPro" id="IPR041698">
    <property type="entry name" value="Methyltransf_25"/>
</dbReference>